<gene>
    <name evidence="14" type="ORF">A2151_04345</name>
</gene>
<dbReference type="Gene3D" id="3.30.565.10">
    <property type="entry name" value="Histidine kinase-like ATPase, C-terminal domain"/>
    <property type="match status" value="1"/>
</dbReference>
<evidence type="ECO:0000256" key="11">
    <source>
        <dbReference type="SAM" id="Phobius"/>
    </source>
</evidence>
<keyword evidence="10 11" id="KW-0472">Membrane</keyword>
<dbReference type="SUPFAM" id="SSF55874">
    <property type="entry name" value="ATPase domain of HSP90 chaperone/DNA topoisomerase II/histidine kinase"/>
    <property type="match status" value="1"/>
</dbReference>
<evidence type="ECO:0000256" key="6">
    <source>
        <dbReference type="ARBA" id="ARBA00022692"/>
    </source>
</evidence>
<evidence type="ECO:0000313" key="14">
    <source>
        <dbReference type="EMBL" id="OGI47558.1"/>
    </source>
</evidence>
<accession>A0A1F6TQY2</accession>
<dbReference type="GO" id="GO:0000155">
    <property type="term" value="F:phosphorelay sensor kinase activity"/>
    <property type="evidence" value="ECO:0007669"/>
    <property type="project" value="InterPro"/>
</dbReference>
<dbReference type="Pfam" id="PF00512">
    <property type="entry name" value="HisKA"/>
    <property type="match status" value="1"/>
</dbReference>
<dbReference type="CDD" id="cd00082">
    <property type="entry name" value="HisKA"/>
    <property type="match status" value="1"/>
</dbReference>
<dbReference type="PANTHER" id="PTHR45436">
    <property type="entry name" value="SENSOR HISTIDINE KINASE YKOH"/>
    <property type="match status" value="1"/>
</dbReference>
<dbReference type="InterPro" id="IPR036890">
    <property type="entry name" value="HATPase_C_sf"/>
</dbReference>
<dbReference type="InterPro" id="IPR005467">
    <property type="entry name" value="His_kinase_dom"/>
</dbReference>
<dbReference type="Proteomes" id="UP000178885">
    <property type="component" value="Unassembled WGS sequence"/>
</dbReference>
<feature type="transmembrane region" description="Helical" evidence="11">
    <location>
        <begin position="106"/>
        <end position="124"/>
    </location>
</feature>
<sequence length="438" mass="48316">MRLNVKPSLRRRVALGIATLGILIVAAHSVALYLVTRDQEEELTAQILTEEMDHLIAAHARDPGAPPPRIRNLNGYLVATERARAELPPYLRELPLGDHELRVRDVTLRVAVRAVGATRFYIAYDATHHEDRMRQLLWLLLLGVVATAALAAGLGYWLSELLTQPVSDLAARVGALGPGRPDAPLADRYADEEVKRLAQAFDGYLRKVADLIEREQEFTANVSHELRTPLTAIQTSCELLAQDPRLDAAARGRLDMIRRAAARMSELTRALLFLARGEPAAEVEDVSVHACVAEVAELLRDALAQRGLALEIAVDPPAVLRVDRNALFLTLANLLKNAVEHTERGSIRVRYRDRRLEIEDSGRGIREEELPRIFQRFYRGAAGTGEGFGLGLAIVKRICDRYGWRLAVESRLGAGTRVSVSFADAGSSQNLHAAATEN</sequence>
<evidence type="ECO:0000256" key="7">
    <source>
        <dbReference type="ARBA" id="ARBA00022777"/>
    </source>
</evidence>
<feature type="transmembrane region" description="Helical" evidence="11">
    <location>
        <begin position="12"/>
        <end position="35"/>
    </location>
</feature>
<evidence type="ECO:0000256" key="4">
    <source>
        <dbReference type="ARBA" id="ARBA00022553"/>
    </source>
</evidence>
<keyword evidence="5" id="KW-0808">Transferase</keyword>
<evidence type="ECO:0000256" key="10">
    <source>
        <dbReference type="ARBA" id="ARBA00023136"/>
    </source>
</evidence>
<dbReference type="InterPro" id="IPR003660">
    <property type="entry name" value="HAMP_dom"/>
</dbReference>
<dbReference type="AlphaFoldDB" id="A0A1F6TQY2"/>
<keyword evidence="8 11" id="KW-1133">Transmembrane helix</keyword>
<dbReference type="InterPro" id="IPR036097">
    <property type="entry name" value="HisK_dim/P_sf"/>
</dbReference>
<dbReference type="SMART" id="SM00388">
    <property type="entry name" value="HisKA"/>
    <property type="match status" value="1"/>
</dbReference>
<dbReference type="InterPro" id="IPR050428">
    <property type="entry name" value="TCS_sensor_his_kinase"/>
</dbReference>
<evidence type="ECO:0000313" key="15">
    <source>
        <dbReference type="Proteomes" id="UP000178885"/>
    </source>
</evidence>
<comment type="caution">
    <text evidence="14">The sequence shown here is derived from an EMBL/GenBank/DDBJ whole genome shotgun (WGS) entry which is preliminary data.</text>
</comment>
<protein>
    <recommendedName>
        <fullName evidence="3">histidine kinase</fullName>
        <ecNumber evidence="3">2.7.13.3</ecNumber>
    </recommendedName>
</protein>
<feature type="domain" description="HAMP" evidence="13">
    <location>
        <begin position="160"/>
        <end position="213"/>
    </location>
</feature>
<evidence type="ECO:0000256" key="5">
    <source>
        <dbReference type="ARBA" id="ARBA00022679"/>
    </source>
</evidence>
<keyword evidence="9" id="KW-0902">Two-component regulatory system</keyword>
<dbReference type="Gene3D" id="1.10.287.130">
    <property type="match status" value="1"/>
</dbReference>
<evidence type="ECO:0000256" key="9">
    <source>
        <dbReference type="ARBA" id="ARBA00023012"/>
    </source>
</evidence>
<evidence type="ECO:0000256" key="3">
    <source>
        <dbReference type="ARBA" id="ARBA00012438"/>
    </source>
</evidence>
<evidence type="ECO:0000256" key="1">
    <source>
        <dbReference type="ARBA" id="ARBA00000085"/>
    </source>
</evidence>
<keyword evidence="4" id="KW-0597">Phosphoprotein</keyword>
<dbReference type="SUPFAM" id="SSF47384">
    <property type="entry name" value="Homodimeric domain of signal transducing histidine kinase"/>
    <property type="match status" value="1"/>
</dbReference>
<evidence type="ECO:0000256" key="2">
    <source>
        <dbReference type="ARBA" id="ARBA00004370"/>
    </source>
</evidence>
<dbReference type="Gene3D" id="6.10.340.10">
    <property type="match status" value="1"/>
</dbReference>
<dbReference type="PROSITE" id="PS50885">
    <property type="entry name" value="HAMP"/>
    <property type="match status" value="1"/>
</dbReference>
<dbReference type="PROSITE" id="PS50109">
    <property type="entry name" value="HIS_KIN"/>
    <property type="match status" value="1"/>
</dbReference>
<feature type="transmembrane region" description="Helical" evidence="11">
    <location>
        <begin position="136"/>
        <end position="158"/>
    </location>
</feature>
<reference evidence="14 15" key="1">
    <citation type="journal article" date="2016" name="Nat. Commun.">
        <title>Thousands of microbial genomes shed light on interconnected biogeochemical processes in an aquifer system.</title>
        <authorList>
            <person name="Anantharaman K."/>
            <person name="Brown C.T."/>
            <person name="Hug L.A."/>
            <person name="Sharon I."/>
            <person name="Castelle C.J."/>
            <person name="Probst A.J."/>
            <person name="Thomas B.C."/>
            <person name="Singh A."/>
            <person name="Wilkins M.J."/>
            <person name="Karaoz U."/>
            <person name="Brodie E.L."/>
            <person name="Williams K.H."/>
            <person name="Hubbard S.S."/>
            <person name="Banfield J.F."/>
        </authorList>
    </citation>
    <scope>NUCLEOTIDE SEQUENCE [LARGE SCALE GENOMIC DNA]</scope>
</reference>
<dbReference type="FunFam" id="1.10.287.130:FF:000001">
    <property type="entry name" value="Two-component sensor histidine kinase"/>
    <property type="match status" value="1"/>
</dbReference>
<keyword evidence="7" id="KW-0418">Kinase</keyword>
<dbReference type="PANTHER" id="PTHR45436:SF16">
    <property type="entry name" value="HISTIDINE KINASE"/>
    <property type="match status" value="1"/>
</dbReference>
<dbReference type="PRINTS" id="PR00344">
    <property type="entry name" value="BCTRLSENSOR"/>
</dbReference>
<proteinExistence type="predicted"/>
<evidence type="ECO:0000259" key="12">
    <source>
        <dbReference type="PROSITE" id="PS50109"/>
    </source>
</evidence>
<comment type="catalytic activity">
    <reaction evidence="1">
        <text>ATP + protein L-histidine = ADP + protein N-phospho-L-histidine.</text>
        <dbReference type="EC" id="2.7.13.3"/>
    </reaction>
</comment>
<dbReference type="EC" id="2.7.13.3" evidence="3"/>
<organism evidence="14 15">
    <name type="scientific">Candidatus Muproteobacteria bacterium RBG_16_65_34</name>
    <dbReference type="NCBI Taxonomy" id="1817760"/>
    <lineage>
        <taxon>Bacteria</taxon>
        <taxon>Pseudomonadati</taxon>
        <taxon>Pseudomonadota</taxon>
        <taxon>Candidatus Muproteobacteria</taxon>
    </lineage>
</organism>
<keyword evidence="6 11" id="KW-0812">Transmembrane</keyword>
<dbReference type="Pfam" id="PF02518">
    <property type="entry name" value="HATPase_c"/>
    <property type="match status" value="1"/>
</dbReference>
<dbReference type="EMBL" id="MFSU01000052">
    <property type="protein sequence ID" value="OGI47558.1"/>
    <property type="molecule type" value="Genomic_DNA"/>
</dbReference>
<evidence type="ECO:0000256" key="8">
    <source>
        <dbReference type="ARBA" id="ARBA00022989"/>
    </source>
</evidence>
<dbReference type="SMART" id="SM00387">
    <property type="entry name" value="HATPase_c"/>
    <property type="match status" value="1"/>
</dbReference>
<comment type="subcellular location">
    <subcellularLocation>
        <location evidence="2">Membrane</location>
    </subcellularLocation>
</comment>
<dbReference type="InterPro" id="IPR003594">
    <property type="entry name" value="HATPase_dom"/>
</dbReference>
<name>A0A1F6TQY2_9PROT</name>
<dbReference type="InterPro" id="IPR003661">
    <property type="entry name" value="HisK_dim/P_dom"/>
</dbReference>
<evidence type="ECO:0000259" key="13">
    <source>
        <dbReference type="PROSITE" id="PS50885"/>
    </source>
</evidence>
<dbReference type="GO" id="GO:0005886">
    <property type="term" value="C:plasma membrane"/>
    <property type="evidence" value="ECO:0007669"/>
    <property type="project" value="TreeGrafter"/>
</dbReference>
<dbReference type="STRING" id="1817760.A2151_04345"/>
<dbReference type="InterPro" id="IPR004358">
    <property type="entry name" value="Sig_transdc_His_kin-like_C"/>
</dbReference>
<feature type="domain" description="Histidine kinase" evidence="12">
    <location>
        <begin position="221"/>
        <end position="426"/>
    </location>
</feature>